<dbReference type="AlphaFoldDB" id="A0A511RI66"/>
<dbReference type="PANTHER" id="PTHR34856:SF2">
    <property type="entry name" value="PROTEIN NRFD"/>
    <property type="match status" value="1"/>
</dbReference>
<feature type="transmembrane region" description="Helical" evidence="1">
    <location>
        <begin position="40"/>
        <end position="56"/>
    </location>
</feature>
<feature type="transmembrane region" description="Helical" evidence="1">
    <location>
        <begin position="225"/>
        <end position="244"/>
    </location>
</feature>
<evidence type="ECO:0000313" key="3">
    <source>
        <dbReference type="Proteomes" id="UP000321827"/>
    </source>
</evidence>
<feature type="transmembrane region" description="Helical" evidence="1">
    <location>
        <begin position="6"/>
        <end position="28"/>
    </location>
</feature>
<protein>
    <submittedName>
        <fullName evidence="2">Oxidoreductase</fullName>
    </submittedName>
</protein>
<feature type="transmembrane region" description="Helical" evidence="1">
    <location>
        <begin position="201"/>
        <end position="218"/>
    </location>
</feature>
<proteinExistence type="predicted"/>
<accession>A0A511RI66</accession>
<feature type="transmembrane region" description="Helical" evidence="1">
    <location>
        <begin position="168"/>
        <end position="189"/>
    </location>
</feature>
<keyword evidence="1" id="KW-1133">Transmembrane helix</keyword>
<evidence type="ECO:0000313" key="2">
    <source>
        <dbReference type="EMBL" id="GEM89333.1"/>
    </source>
</evidence>
<feature type="transmembrane region" description="Helical" evidence="1">
    <location>
        <begin position="103"/>
        <end position="124"/>
    </location>
</feature>
<dbReference type="Pfam" id="PF14589">
    <property type="entry name" value="NrfD_2"/>
    <property type="match status" value="1"/>
</dbReference>
<evidence type="ECO:0000256" key="1">
    <source>
        <dbReference type="SAM" id="Phobius"/>
    </source>
</evidence>
<dbReference type="GO" id="GO:0005886">
    <property type="term" value="C:plasma membrane"/>
    <property type="evidence" value="ECO:0007669"/>
    <property type="project" value="TreeGrafter"/>
</dbReference>
<name>A0A511RI66_9DEIN</name>
<dbReference type="InterPro" id="IPR052049">
    <property type="entry name" value="Electron_transfer_protein"/>
</dbReference>
<gene>
    <name evidence="2" type="ORF">ODE01S_07670</name>
</gene>
<keyword evidence="1" id="KW-0472">Membrane</keyword>
<keyword evidence="1" id="KW-0812">Transmembrane</keyword>
<feature type="transmembrane region" description="Helical" evidence="1">
    <location>
        <begin position="136"/>
        <end position="156"/>
    </location>
</feature>
<dbReference type="PANTHER" id="PTHR34856">
    <property type="entry name" value="PROTEIN NRFD"/>
    <property type="match status" value="1"/>
</dbReference>
<dbReference type="EMBL" id="BJXN01000004">
    <property type="protein sequence ID" value="GEM89333.1"/>
    <property type="molecule type" value="Genomic_DNA"/>
</dbReference>
<reference evidence="2 3" key="1">
    <citation type="submission" date="2019-07" db="EMBL/GenBank/DDBJ databases">
        <title>Whole genome shotgun sequence of Oceanithermus desulfurans NBRC 100063.</title>
        <authorList>
            <person name="Hosoyama A."/>
            <person name="Uohara A."/>
            <person name="Ohji S."/>
            <person name="Ichikawa N."/>
        </authorList>
    </citation>
    <scope>NUCLEOTIDE SEQUENCE [LARGE SCALE GENOMIC DNA]</scope>
    <source>
        <strain evidence="2 3">NBRC 100063</strain>
    </source>
</reference>
<organism evidence="2 3">
    <name type="scientific">Oceanithermus desulfurans NBRC 100063</name>
    <dbReference type="NCBI Taxonomy" id="1227550"/>
    <lineage>
        <taxon>Bacteria</taxon>
        <taxon>Thermotogati</taxon>
        <taxon>Deinococcota</taxon>
        <taxon>Deinococci</taxon>
        <taxon>Thermales</taxon>
        <taxon>Thermaceae</taxon>
        <taxon>Oceanithermus</taxon>
    </lineage>
</organism>
<dbReference type="Gene3D" id="1.20.1630.10">
    <property type="entry name" value="Formate dehydrogenase/DMSO reductase domain"/>
    <property type="match status" value="1"/>
</dbReference>
<dbReference type="Proteomes" id="UP000321827">
    <property type="component" value="Unassembled WGS sequence"/>
</dbReference>
<comment type="caution">
    <text evidence="2">The sequence shown here is derived from an EMBL/GenBank/DDBJ whole genome shotgun (WGS) entry which is preliminary data.</text>
</comment>
<feature type="transmembrane region" description="Helical" evidence="1">
    <location>
        <begin position="76"/>
        <end position="96"/>
    </location>
</feature>
<sequence length="255" mass="27835">MMTGEWGIYIVLYFWLAAMGGGAFLIALGLRDERARRSGAFLAFIGIVIGALLLIVDLGQPTRFWHLLVGFHPVSVMWLGSAVLALSGLGLFLLLVMREWPGWLVWVTAILVLLVVGYTGVLLMATARPFWSGSPLMPWIFLASAYTTGAALLVLLGNREPGLHRISFNFALIEIVLVAAHLIWTYPLAKNAVQAALTGDLAWAFWGFVVLGVALPLYMEAQRRAASLAALLVLAGGFLLRYFIVYAGQTGVLRF</sequence>
<dbReference type="InterPro" id="IPR032796">
    <property type="entry name" value="NrfD_2"/>
</dbReference>
<dbReference type="OrthoDB" id="31166at2"/>